<proteinExistence type="predicted"/>
<sequence length="321" mass="36094">MESLEAMQARHRKEQRDLQGRITNKKKNATKKSRKGVNDECAELELQLKERHEQEITTLAGTGDNTKNTPDEAEEQDENLPDQHTNDTTNGITQQLEQTSLSSAIPSHPESESPTSQQQQANKKRNRQKERMARRAAEQEAAAIAAEEEASNMTDHRKIEKTYLLKEFKANQLVEKEIQPDGHCLFSAVADQLQNRSIPLGVPESETKGKPPPAYRVVRRAATDYMEAHADDFAPFLEEPLASYVTKIRDTAEWGGQLELAALAGAYGVEIRVLQDGRTETIEPSAGREGEGEGERQTIWLAYYRHGYGLGEHYNSLRKAE</sequence>
<evidence type="ECO:0000313" key="2">
    <source>
        <dbReference type="Proteomes" id="UP001497700"/>
    </source>
</evidence>
<organism evidence="1 2">
    <name type="scientific">Hypoxylon rubiginosum</name>
    <dbReference type="NCBI Taxonomy" id="110542"/>
    <lineage>
        <taxon>Eukaryota</taxon>
        <taxon>Fungi</taxon>
        <taxon>Dikarya</taxon>
        <taxon>Ascomycota</taxon>
        <taxon>Pezizomycotina</taxon>
        <taxon>Sordariomycetes</taxon>
        <taxon>Xylariomycetidae</taxon>
        <taxon>Xylariales</taxon>
        <taxon>Hypoxylaceae</taxon>
        <taxon>Hypoxylon</taxon>
    </lineage>
</organism>
<dbReference type="Proteomes" id="UP001497700">
    <property type="component" value="Unassembled WGS sequence"/>
</dbReference>
<dbReference type="EMBL" id="MU393511">
    <property type="protein sequence ID" value="KAI4863118.1"/>
    <property type="molecule type" value="Genomic_DNA"/>
</dbReference>
<protein>
    <submittedName>
        <fullName evidence="1">Cysteine proteinase</fullName>
    </submittedName>
</protein>
<reference evidence="1 2" key="1">
    <citation type="journal article" date="2022" name="New Phytol.">
        <title>Ecological generalism drives hyperdiversity of secondary metabolite gene clusters in xylarialean endophytes.</title>
        <authorList>
            <person name="Franco M.E.E."/>
            <person name="Wisecaver J.H."/>
            <person name="Arnold A.E."/>
            <person name="Ju Y.M."/>
            <person name="Slot J.C."/>
            <person name="Ahrendt S."/>
            <person name="Moore L.P."/>
            <person name="Eastman K.E."/>
            <person name="Scott K."/>
            <person name="Konkel Z."/>
            <person name="Mondo S.J."/>
            <person name="Kuo A."/>
            <person name="Hayes R.D."/>
            <person name="Haridas S."/>
            <person name="Andreopoulos B."/>
            <person name="Riley R."/>
            <person name="LaButti K."/>
            <person name="Pangilinan J."/>
            <person name="Lipzen A."/>
            <person name="Amirebrahimi M."/>
            <person name="Yan J."/>
            <person name="Adam C."/>
            <person name="Keymanesh K."/>
            <person name="Ng V."/>
            <person name="Louie K."/>
            <person name="Northen T."/>
            <person name="Drula E."/>
            <person name="Henrissat B."/>
            <person name="Hsieh H.M."/>
            <person name="Youens-Clark K."/>
            <person name="Lutzoni F."/>
            <person name="Miadlikowska J."/>
            <person name="Eastwood D.C."/>
            <person name="Hamelin R.C."/>
            <person name="Grigoriev I.V."/>
            <person name="U'Ren J.M."/>
        </authorList>
    </citation>
    <scope>NUCLEOTIDE SEQUENCE [LARGE SCALE GENOMIC DNA]</scope>
    <source>
        <strain evidence="1 2">CBS 119005</strain>
    </source>
</reference>
<keyword evidence="2" id="KW-1185">Reference proteome</keyword>
<evidence type="ECO:0000313" key="1">
    <source>
        <dbReference type="EMBL" id="KAI4863118.1"/>
    </source>
</evidence>
<gene>
    <name evidence="1" type="ORF">F4820DRAFT_428148</name>
</gene>
<comment type="caution">
    <text evidence="1">The sequence shown here is derived from an EMBL/GenBank/DDBJ whole genome shotgun (WGS) entry which is preliminary data.</text>
</comment>
<accession>A0ACB9YV81</accession>
<name>A0ACB9YV81_9PEZI</name>